<feature type="transmembrane region" description="Helical" evidence="1">
    <location>
        <begin position="68"/>
        <end position="91"/>
    </location>
</feature>
<protein>
    <recommendedName>
        <fullName evidence="4">ABC-transporter type IV</fullName>
    </recommendedName>
</protein>
<name>A0ABS7DRN4_9FIRM</name>
<organism evidence="2 3">
    <name type="scientific">Caproiciproducens faecalis</name>
    <dbReference type="NCBI Taxonomy" id="2820301"/>
    <lineage>
        <taxon>Bacteria</taxon>
        <taxon>Bacillati</taxon>
        <taxon>Bacillota</taxon>
        <taxon>Clostridia</taxon>
        <taxon>Eubacteriales</taxon>
        <taxon>Acutalibacteraceae</taxon>
        <taxon>Caproiciproducens</taxon>
    </lineage>
</organism>
<dbReference type="Proteomes" id="UP000719942">
    <property type="component" value="Unassembled WGS sequence"/>
</dbReference>
<comment type="caution">
    <text evidence="2">The sequence shown here is derived from an EMBL/GenBank/DDBJ whole genome shotgun (WGS) entry which is preliminary data.</text>
</comment>
<reference evidence="2 3" key="1">
    <citation type="submission" date="2021-03" db="EMBL/GenBank/DDBJ databases">
        <title>Caproiciproducens sp. nov. isolated from feces of cow.</title>
        <authorList>
            <person name="Choi J.-Y."/>
        </authorList>
    </citation>
    <scope>NUCLEOTIDE SEQUENCE [LARGE SCALE GENOMIC DNA]</scope>
    <source>
        <strain evidence="2 3">AGMB10547</strain>
    </source>
</reference>
<accession>A0ABS7DRN4</accession>
<sequence length="151" mass="17540">MLRKIRSILWKDVFLFVVGGDIYIIMEICYRGYSHWSMFALGGVCFLGLGYINRFFSWDTPLVLQMLIGMLLITTLELITGMIVNVCFGWGVWDYSQKPFNLFGQICLSSSVGWYFLSAVGIILDDYLRWWIFGEEQPHYCLFRKKAIVSG</sequence>
<evidence type="ECO:0008006" key="4">
    <source>
        <dbReference type="Google" id="ProtNLM"/>
    </source>
</evidence>
<proteinExistence type="predicted"/>
<dbReference type="RefSeq" id="WP_219966371.1">
    <property type="nucleotide sequence ID" value="NZ_JAGFNZ010000007.1"/>
</dbReference>
<gene>
    <name evidence="2" type="ORF">J5W02_14190</name>
</gene>
<keyword evidence="1" id="KW-0812">Transmembrane</keyword>
<dbReference type="Pfam" id="PF06541">
    <property type="entry name" value="ABC_trans_CmpB"/>
    <property type="match status" value="1"/>
</dbReference>
<feature type="transmembrane region" description="Helical" evidence="1">
    <location>
        <begin position="39"/>
        <end position="56"/>
    </location>
</feature>
<feature type="transmembrane region" description="Helical" evidence="1">
    <location>
        <begin position="12"/>
        <end position="33"/>
    </location>
</feature>
<keyword evidence="1" id="KW-1133">Transmembrane helix</keyword>
<keyword evidence="3" id="KW-1185">Reference proteome</keyword>
<feature type="transmembrane region" description="Helical" evidence="1">
    <location>
        <begin position="103"/>
        <end position="124"/>
    </location>
</feature>
<evidence type="ECO:0000313" key="2">
    <source>
        <dbReference type="EMBL" id="MBW7573960.1"/>
    </source>
</evidence>
<evidence type="ECO:0000313" key="3">
    <source>
        <dbReference type="Proteomes" id="UP000719942"/>
    </source>
</evidence>
<dbReference type="EMBL" id="JAGFNZ010000007">
    <property type="protein sequence ID" value="MBW7573960.1"/>
    <property type="molecule type" value="Genomic_DNA"/>
</dbReference>
<keyword evidence="1" id="KW-0472">Membrane</keyword>
<dbReference type="InterPro" id="IPR010540">
    <property type="entry name" value="CmpB_TMEM229"/>
</dbReference>
<evidence type="ECO:0000256" key="1">
    <source>
        <dbReference type="SAM" id="Phobius"/>
    </source>
</evidence>